<gene>
    <name evidence="2" type="ORF">HAX54_013920</name>
</gene>
<feature type="region of interest" description="Disordered" evidence="1">
    <location>
        <begin position="1"/>
        <end position="29"/>
    </location>
</feature>
<sequence>MDRQASDILSRRPSPRPRLLGPLFKSEDGDDELSSLRQAITCPIRRVVTQKFRFLNILPG</sequence>
<feature type="non-terminal residue" evidence="2">
    <location>
        <position position="60"/>
    </location>
</feature>
<comment type="caution">
    <text evidence="2">The sequence shown here is derived from an EMBL/GenBank/DDBJ whole genome shotgun (WGS) entry which is preliminary data.</text>
</comment>
<reference evidence="2 3" key="1">
    <citation type="journal article" date="2021" name="BMC Genomics">
        <title>Datura genome reveals duplications of psychoactive alkaloid biosynthetic genes and high mutation rate following tissue culture.</title>
        <authorList>
            <person name="Rajewski A."/>
            <person name="Carter-House D."/>
            <person name="Stajich J."/>
            <person name="Litt A."/>
        </authorList>
    </citation>
    <scope>NUCLEOTIDE SEQUENCE [LARGE SCALE GENOMIC DNA]</scope>
    <source>
        <strain evidence="2">AR-01</strain>
    </source>
</reference>
<dbReference type="Proteomes" id="UP000823775">
    <property type="component" value="Unassembled WGS sequence"/>
</dbReference>
<keyword evidence="3" id="KW-1185">Reference proteome</keyword>
<accession>A0ABS8RYQ4</accession>
<dbReference type="EMBL" id="JACEIK010000185">
    <property type="protein sequence ID" value="MCD7451896.1"/>
    <property type="molecule type" value="Genomic_DNA"/>
</dbReference>
<evidence type="ECO:0000313" key="2">
    <source>
        <dbReference type="EMBL" id="MCD7451896.1"/>
    </source>
</evidence>
<evidence type="ECO:0000256" key="1">
    <source>
        <dbReference type="SAM" id="MobiDB-lite"/>
    </source>
</evidence>
<protein>
    <submittedName>
        <fullName evidence="2">Uncharacterized protein</fullName>
    </submittedName>
</protein>
<evidence type="ECO:0000313" key="3">
    <source>
        <dbReference type="Proteomes" id="UP000823775"/>
    </source>
</evidence>
<organism evidence="2 3">
    <name type="scientific">Datura stramonium</name>
    <name type="common">Jimsonweed</name>
    <name type="synonym">Common thornapple</name>
    <dbReference type="NCBI Taxonomy" id="4076"/>
    <lineage>
        <taxon>Eukaryota</taxon>
        <taxon>Viridiplantae</taxon>
        <taxon>Streptophyta</taxon>
        <taxon>Embryophyta</taxon>
        <taxon>Tracheophyta</taxon>
        <taxon>Spermatophyta</taxon>
        <taxon>Magnoliopsida</taxon>
        <taxon>eudicotyledons</taxon>
        <taxon>Gunneridae</taxon>
        <taxon>Pentapetalae</taxon>
        <taxon>asterids</taxon>
        <taxon>lamiids</taxon>
        <taxon>Solanales</taxon>
        <taxon>Solanaceae</taxon>
        <taxon>Solanoideae</taxon>
        <taxon>Datureae</taxon>
        <taxon>Datura</taxon>
    </lineage>
</organism>
<name>A0ABS8RYQ4_DATST</name>
<proteinExistence type="predicted"/>